<gene>
    <name evidence="1" type="ORF">ZYZZX_36</name>
</gene>
<accession>A0AAE7W981</accession>
<evidence type="ECO:0000313" key="2">
    <source>
        <dbReference type="Proteomes" id="UP000827415"/>
    </source>
</evidence>
<reference evidence="1 2" key="1">
    <citation type="submission" date="2021-03" db="EMBL/GenBank/DDBJ databases">
        <authorList>
            <person name="Thompson D.W."/>
            <person name="Brown H.M.F."/>
            <person name="Thompson S.D."/>
            <person name="Grose J.H."/>
        </authorList>
    </citation>
    <scope>NUCLEOTIDE SEQUENCE [LARGE SCALE GENOMIC DNA]</scope>
</reference>
<organism evidence="1 2">
    <name type="scientific">Hafnia phage vB_HpaM_Zyzzx</name>
    <dbReference type="NCBI Taxonomy" id="2836109"/>
    <lineage>
        <taxon>Viruses</taxon>
        <taxon>Duplodnaviria</taxon>
        <taxon>Heunggongvirae</taxon>
        <taxon>Uroviricota</taxon>
        <taxon>Caudoviricetes</taxon>
        <taxon>Andersonviridae</taxon>
        <taxon>Andersonviridae incertae sedis</taxon>
        <taxon>Daniellevirus</taxon>
        <taxon>Daniellevirus Zyzzx</taxon>
    </lineage>
</organism>
<dbReference type="Proteomes" id="UP000827415">
    <property type="component" value="Segment"/>
</dbReference>
<dbReference type="EMBL" id="MW749004">
    <property type="protein sequence ID" value="QYA57264.1"/>
    <property type="molecule type" value="Genomic_DNA"/>
</dbReference>
<proteinExistence type="predicted"/>
<evidence type="ECO:0000313" key="1">
    <source>
        <dbReference type="EMBL" id="QYA57264.1"/>
    </source>
</evidence>
<protein>
    <submittedName>
        <fullName evidence="1">Uncharacterized protein</fullName>
    </submittedName>
</protein>
<keyword evidence="2" id="KW-1185">Reference proteome</keyword>
<sequence>MFSKVKYAYHMFMSDIFPHKYYEKDGTPKKCPYCGGKDIQFIAMDYICHTISEGYERCNSCNGKIIDWAYGSYDPYDLPRKMRK</sequence>
<name>A0AAE7W981_9CAUD</name>